<organism evidence="1 2">
    <name type="scientific">Zophobas morio</name>
    <dbReference type="NCBI Taxonomy" id="2755281"/>
    <lineage>
        <taxon>Eukaryota</taxon>
        <taxon>Metazoa</taxon>
        <taxon>Ecdysozoa</taxon>
        <taxon>Arthropoda</taxon>
        <taxon>Hexapoda</taxon>
        <taxon>Insecta</taxon>
        <taxon>Pterygota</taxon>
        <taxon>Neoptera</taxon>
        <taxon>Endopterygota</taxon>
        <taxon>Coleoptera</taxon>
        <taxon>Polyphaga</taxon>
        <taxon>Cucujiformia</taxon>
        <taxon>Tenebrionidae</taxon>
        <taxon>Zophobas</taxon>
    </lineage>
</organism>
<protein>
    <submittedName>
        <fullName evidence="1">Uncharacterized protein</fullName>
    </submittedName>
</protein>
<name>A0AA38I681_9CUCU</name>
<dbReference type="Proteomes" id="UP001168821">
    <property type="component" value="Unassembled WGS sequence"/>
</dbReference>
<gene>
    <name evidence="1" type="ORF">Zmor_021882</name>
</gene>
<dbReference type="EMBL" id="JALNTZ010000006">
    <property type="protein sequence ID" value="KAJ3650178.1"/>
    <property type="molecule type" value="Genomic_DNA"/>
</dbReference>
<keyword evidence="2" id="KW-1185">Reference proteome</keyword>
<evidence type="ECO:0000313" key="1">
    <source>
        <dbReference type="EMBL" id="KAJ3650178.1"/>
    </source>
</evidence>
<reference evidence="1" key="1">
    <citation type="journal article" date="2023" name="G3 (Bethesda)">
        <title>Whole genome assemblies of Zophobas morio and Tenebrio molitor.</title>
        <authorList>
            <person name="Kaur S."/>
            <person name="Stinson S.A."/>
            <person name="diCenzo G.C."/>
        </authorList>
    </citation>
    <scope>NUCLEOTIDE SEQUENCE</scope>
    <source>
        <strain evidence="1">QUZm001</strain>
    </source>
</reference>
<dbReference type="AlphaFoldDB" id="A0AA38I681"/>
<evidence type="ECO:0000313" key="2">
    <source>
        <dbReference type="Proteomes" id="UP001168821"/>
    </source>
</evidence>
<comment type="caution">
    <text evidence="1">The sequence shown here is derived from an EMBL/GenBank/DDBJ whole genome shotgun (WGS) entry which is preliminary data.</text>
</comment>
<sequence>MERNGLEVAYQKTEAVMLSGRKKHGEICFTSRELKVTAGSSVKYLGVILDNHQSLRAHVAMVIIKAEKNSLIPSMGGAGESSRRLLGAVGESILLYGAEIWIGAMGPKSTGRT</sequence>
<proteinExistence type="predicted"/>
<accession>A0AA38I681</accession>